<name>K6ZLR9_9ALTE</name>
<dbReference type="EMBL" id="CP003837">
    <property type="protein sequence ID" value="AGH47654.1"/>
    <property type="molecule type" value="Genomic_DNA"/>
</dbReference>
<comment type="subunit">
    <text evidence="3">UreD, UreF and UreG form a complex that acts as a GTP-hydrolysis-dependent molecular chaperone, activating the urease apoprotein by helping to assemble the nickel containing metallocenter of UreC. The UreE protein probably delivers the nickel.</text>
</comment>
<keyword evidence="3" id="KW-0963">Cytoplasm</keyword>
<dbReference type="InterPro" id="IPR038277">
    <property type="entry name" value="UreF_sf"/>
</dbReference>
<dbReference type="Proteomes" id="UP000011864">
    <property type="component" value="Chromosome"/>
</dbReference>
<dbReference type="InterPro" id="IPR002639">
    <property type="entry name" value="UreF"/>
</dbReference>
<dbReference type="Pfam" id="PF01730">
    <property type="entry name" value="UreF"/>
    <property type="match status" value="1"/>
</dbReference>
<keyword evidence="1 3" id="KW-0996">Nickel insertion</keyword>
<dbReference type="RefSeq" id="WP_007636716.1">
    <property type="nucleotide sequence ID" value="NC_020514.1"/>
</dbReference>
<reference evidence="4 5" key="1">
    <citation type="journal article" date="2013" name="Genome Announc.">
        <title>Complete Genome Sequence of Glaciecola psychrophila Strain 170T.</title>
        <authorList>
            <person name="Yin J."/>
            <person name="Chen J."/>
            <person name="Liu G."/>
            <person name="Yu Y."/>
            <person name="Song L."/>
            <person name="Wang X."/>
            <person name="Qu X."/>
        </authorList>
    </citation>
    <scope>NUCLEOTIDE SEQUENCE [LARGE SCALE GENOMIC DNA]</scope>
    <source>
        <strain evidence="4 5">170</strain>
    </source>
</reference>
<dbReference type="STRING" id="1129794.C427_5560"/>
<dbReference type="PATRIC" id="fig|1129794.4.peg.5536"/>
<comment type="similarity">
    <text evidence="3">Belongs to the UreF family.</text>
</comment>
<dbReference type="HAMAP" id="MF_01385">
    <property type="entry name" value="UreF"/>
    <property type="match status" value="1"/>
</dbReference>
<dbReference type="HOGENOM" id="CLU_049215_2_1_6"/>
<dbReference type="Gene3D" id="1.10.4190.10">
    <property type="entry name" value="Urease accessory protein UreF"/>
    <property type="match status" value="1"/>
</dbReference>
<accession>K6ZLR9</accession>
<evidence type="ECO:0000313" key="5">
    <source>
        <dbReference type="Proteomes" id="UP000011864"/>
    </source>
</evidence>
<dbReference type="PANTHER" id="PTHR33620">
    <property type="entry name" value="UREASE ACCESSORY PROTEIN F"/>
    <property type="match status" value="1"/>
</dbReference>
<keyword evidence="2 3" id="KW-0143">Chaperone</keyword>
<keyword evidence="5" id="KW-1185">Reference proteome</keyword>
<dbReference type="KEGG" id="gps:C427_5560"/>
<organism evidence="4 5">
    <name type="scientific">Paraglaciecola psychrophila 170</name>
    <dbReference type="NCBI Taxonomy" id="1129794"/>
    <lineage>
        <taxon>Bacteria</taxon>
        <taxon>Pseudomonadati</taxon>
        <taxon>Pseudomonadota</taxon>
        <taxon>Gammaproteobacteria</taxon>
        <taxon>Alteromonadales</taxon>
        <taxon>Alteromonadaceae</taxon>
        <taxon>Paraglaciecola</taxon>
    </lineage>
</organism>
<dbReference type="GO" id="GO:0016151">
    <property type="term" value="F:nickel cation binding"/>
    <property type="evidence" value="ECO:0007669"/>
    <property type="project" value="UniProtKB-UniRule"/>
</dbReference>
<dbReference type="PANTHER" id="PTHR33620:SF1">
    <property type="entry name" value="UREASE ACCESSORY PROTEIN F"/>
    <property type="match status" value="1"/>
</dbReference>
<dbReference type="eggNOG" id="COG0830">
    <property type="taxonomic scope" value="Bacteria"/>
</dbReference>
<evidence type="ECO:0000256" key="2">
    <source>
        <dbReference type="ARBA" id="ARBA00023186"/>
    </source>
</evidence>
<comment type="subcellular location">
    <subcellularLocation>
        <location evidence="3">Cytoplasm</location>
    </subcellularLocation>
</comment>
<sequence length="246" mass="27419">MEAKSIPTVIPILMIESTTKQSPLGLNRLLQLCSANLPVGGFSFSQGLEYAVEMGWVNNPESTKEWISFNLNQSIAYTDLALLNRLQNALVEDDFGSFHTWNQHALACRESNELYLADVAMGKALMRLLKDIKSIDSQHYVQLISEKEISFVSAFALSAHLFGLELNVMQSGFCWAYIDNQVAAATKLVPLGQTQAQNLLFELSEQVAEAIEQANQIDDENIGASLPRLAMASAWHETQYTRLFRS</sequence>
<proteinExistence type="inferred from homology"/>
<dbReference type="OrthoDB" id="9798772at2"/>
<gene>
    <name evidence="3" type="primary">ureF</name>
    <name evidence="4" type="ORF">C427_5560</name>
</gene>
<comment type="function">
    <text evidence="3">Required for maturation of urease via the functional incorporation of the urease nickel metallocenter.</text>
</comment>
<protein>
    <recommendedName>
        <fullName evidence="3">Urease accessory protein UreF</fullName>
    </recommendedName>
</protein>
<dbReference type="PIRSF" id="PIRSF009467">
    <property type="entry name" value="Ureas_acces_UreF"/>
    <property type="match status" value="1"/>
</dbReference>
<dbReference type="AlphaFoldDB" id="K6ZLR9"/>
<evidence type="ECO:0000256" key="3">
    <source>
        <dbReference type="HAMAP-Rule" id="MF_01385"/>
    </source>
</evidence>
<evidence type="ECO:0000256" key="1">
    <source>
        <dbReference type="ARBA" id="ARBA00022988"/>
    </source>
</evidence>
<evidence type="ECO:0000313" key="4">
    <source>
        <dbReference type="EMBL" id="AGH47654.1"/>
    </source>
</evidence>
<dbReference type="GO" id="GO:0005737">
    <property type="term" value="C:cytoplasm"/>
    <property type="evidence" value="ECO:0007669"/>
    <property type="project" value="UniProtKB-SubCell"/>
</dbReference>